<dbReference type="Proteomes" id="UP000799764">
    <property type="component" value="Unassembled WGS sequence"/>
</dbReference>
<organism evidence="1 2">
    <name type="scientific">Karstenula rhodostoma CBS 690.94</name>
    <dbReference type="NCBI Taxonomy" id="1392251"/>
    <lineage>
        <taxon>Eukaryota</taxon>
        <taxon>Fungi</taxon>
        <taxon>Dikarya</taxon>
        <taxon>Ascomycota</taxon>
        <taxon>Pezizomycotina</taxon>
        <taxon>Dothideomycetes</taxon>
        <taxon>Pleosporomycetidae</taxon>
        <taxon>Pleosporales</taxon>
        <taxon>Massarineae</taxon>
        <taxon>Didymosphaeriaceae</taxon>
        <taxon>Karstenula</taxon>
    </lineage>
</organism>
<keyword evidence="2" id="KW-1185">Reference proteome</keyword>
<dbReference type="PANTHER" id="PTHR38049:SF2">
    <property type="entry name" value="RICIN B LECTIN DOMAIN-CONTAINING PROTEIN"/>
    <property type="match status" value="1"/>
</dbReference>
<dbReference type="AlphaFoldDB" id="A0A9P4PDH4"/>
<feature type="non-terminal residue" evidence="1">
    <location>
        <position position="1"/>
    </location>
</feature>
<dbReference type="OrthoDB" id="3928002at2759"/>
<evidence type="ECO:0000313" key="1">
    <source>
        <dbReference type="EMBL" id="KAF2441990.1"/>
    </source>
</evidence>
<sequence>TGHRLAPHFLPYPGKPYEGLATSTTTDAAPIQDWVPTLNWVYLDAFSHQLKYGVQEDTESNIAGPFDCIPQSQHLKFQEWEGFCAVEIQPNRWTIYFDVDDDVLRGKVPPGASIVEIELERR</sequence>
<proteinExistence type="predicted"/>
<gene>
    <name evidence="1" type="ORF">P171DRAFT_321084</name>
</gene>
<accession>A0A9P4PDH4</accession>
<dbReference type="PANTHER" id="PTHR38049">
    <property type="entry name" value="RICIN B LECTIN DOMAIN-CONTAINING PROTEIN"/>
    <property type="match status" value="1"/>
</dbReference>
<dbReference type="EMBL" id="MU001504">
    <property type="protein sequence ID" value="KAF2441990.1"/>
    <property type="molecule type" value="Genomic_DNA"/>
</dbReference>
<reference evidence="1" key="1">
    <citation type="journal article" date="2020" name="Stud. Mycol.">
        <title>101 Dothideomycetes genomes: a test case for predicting lifestyles and emergence of pathogens.</title>
        <authorList>
            <person name="Haridas S."/>
            <person name="Albert R."/>
            <person name="Binder M."/>
            <person name="Bloem J."/>
            <person name="Labutti K."/>
            <person name="Salamov A."/>
            <person name="Andreopoulos B."/>
            <person name="Baker S."/>
            <person name="Barry K."/>
            <person name="Bills G."/>
            <person name="Bluhm B."/>
            <person name="Cannon C."/>
            <person name="Castanera R."/>
            <person name="Culley D."/>
            <person name="Daum C."/>
            <person name="Ezra D."/>
            <person name="Gonzalez J."/>
            <person name="Henrissat B."/>
            <person name="Kuo A."/>
            <person name="Liang C."/>
            <person name="Lipzen A."/>
            <person name="Lutzoni F."/>
            <person name="Magnuson J."/>
            <person name="Mondo S."/>
            <person name="Nolan M."/>
            <person name="Ohm R."/>
            <person name="Pangilinan J."/>
            <person name="Park H.-J."/>
            <person name="Ramirez L."/>
            <person name="Alfaro M."/>
            <person name="Sun H."/>
            <person name="Tritt A."/>
            <person name="Yoshinaga Y."/>
            <person name="Zwiers L.-H."/>
            <person name="Turgeon B."/>
            <person name="Goodwin S."/>
            <person name="Spatafora J."/>
            <person name="Crous P."/>
            <person name="Grigoriev I."/>
        </authorList>
    </citation>
    <scope>NUCLEOTIDE SEQUENCE</scope>
    <source>
        <strain evidence="1">CBS 690.94</strain>
    </source>
</reference>
<name>A0A9P4PDH4_9PLEO</name>
<comment type="caution">
    <text evidence="1">The sequence shown here is derived from an EMBL/GenBank/DDBJ whole genome shotgun (WGS) entry which is preliminary data.</text>
</comment>
<evidence type="ECO:0000313" key="2">
    <source>
        <dbReference type="Proteomes" id="UP000799764"/>
    </source>
</evidence>
<protein>
    <submittedName>
        <fullName evidence="1">Uncharacterized protein</fullName>
    </submittedName>
</protein>
<feature type="non-terminal residue" evidence="1">
    <location>
        <position position="122"/>
    </location>
</feature>